<sequence>MDYCKGCLLVTIKSTQCFILQVKHLCIMNVDLILWSKRARLEHAKVLEELKVKKTDLLQSEFSENRLRLSRKIGRMQLIPIQLVDPLSSTDCYTRTTQTGNIVFNSGVSHVRQATPLRILPKVEQLPAMFSWVAINKNHSVDDETELRNIPYVDGDDHDDTFIEEFVKNYDGKVHDGANVIEDTMLVKIVDNLIKQYHEERGLNFSKAEASSVSSLPPPTIIIEAVLTLLEKEVNVANVNELTKKYAHCKGDSTTPLLPNLDSATAISATREQALHTHRSLFCRRCYKYDCTLHPFEVPPATFKHKKPDISEPTEPCGPHCCLSSPVRRSLRDKSAIVGTPKAEPSEPTWTNSEQTMLRIFRPMWPSNFCQLAKVLSSKTCAQVQQFADKETVLSPGLFQAHSSPPRANMTKKRQQQRRLWTMHQKRQDMGLKTGEGLNNLYNYRPCDHSGQPCDELCPCMINSTFCEKFCLCSSGCKNRYPGCRCKAHCSTKQCPCFMAVRECDPDLCTACGASNFEPDRPDSATCKNVAIQRSQHKHLFQAPSEVAGWGIYLKEGAEKHEFISEYCGELISQNEADRRGKLYDRYMCSFLFNLNNDYVVDATRKGNKIRFANHSVNPNCYAKVMMVNGDHRIGIYAKRNIQSGEELFFDYRYGPTEQLKFVGKERYDAGSFKA</sequence>
<evidence type="ECO:0000256" key="4">
    <source>
        <dbReference type="ARBA" id="ARBA00022691"/>
    </source>
</evidence>
<evidence type="ECO:0000259" key="9">
    <source>
        <dbReference type="PROSITE" id="PS51633"/>
    </source>
</evidence>
<dbReference type="PANTHER" id="PTHR45747">
    <property type="entry name" value="HISTONE-LYSINE N-METHYLTRANSFERASE E(Z)"/>
    <property type="match status" value="1"/>
</dbReference>
<dbReference type="InterPro" id="IPR045318">
    <property type="entry name" value="EZH1/2-like"/>
</dbReference>
<protein>
    <recommendedName>
        <fullName evidence="1">[histone H3]-lysine(27) N-trimethyltransferase</fullName>
        <ecNumber evidence="1">2.1.1.356</ecNumber>
    </recommendedName>
</protein>
<dbReference type="EC" id="2.1.1.356" evidence="1"/>
<feature type="domain" description="SET" evidence="8">
    <location>
        <begin position="528"/>
        <end position="653"/>
    </location>
</feature>
<dbReference type="GO" id="GO:0140951">
    <property type="term" value="F:histone H3K27 trimethyltransferase activity"/>
    <property type="evidence" value="ECO:0007669"/>
    <property type="project" value="UniProtKB-EC"/>
</dbReference>
<keyword evidence="11" id="KW-1185">Reference proteome</keyword>
<dbReference type="EMBL" id="VXIV02000259">
    <property type="protein sequence ID" value="KAF6039450.1"/>
    <property type="molecule type" value="Genomic_DNA"/>
</dbReference>
<dbReference type="SUPFAM" id="SSF82199">
    <property type="entry name" value="SET domain"/>
    <property type="match status" value="1"/>
</dbReference>
<evidence type="ECO:0000313" key="11">
    <source>
        <dbReference type="Proteomes" id="UP000593567"/>
    </source>
</evidence>
<dbReference type="InterPro" id="IPR046341">
    <property type="entry name" value="SET_dom_sf"/>
</dbReference>
<evidence type="ECO:0000256" key="6">
    <source>
        <dbReference type="ARBA" id="ARBA00023163"/>
    </source>
</evidence>
<evidence type="ECO:0000256" key="3">
    <source>
        <dbReference type="ARBA" id="ARBA00022679"/>
    </source>
</evidence>
<evidence type="ECO:0000259" key="8">
    <source>
        <dbReference type="PROSITE" id="PS50280"/>
    </source>
</evidence>
<organism evidence="10 11">
    <name type="scientific">Bugula neritina</name>
    <name type="common">Brown bryozoan</name>
    <name type="synonym">Sertularia neritina</name>
    <dbReference type="NCBI Taxonomy" id="10212"/>
    <lineage>
        <taxon>Eukaryota</taxon>
        <taxon>Metazoa</taxon>
        <taxon>Spiralia</taxon>
        <taxon>Lophotrochozoa</taxon>
        <taxon>Bryozoa</taxon>
        <taxon>Gymnolaemata</taxon>
        <taxon>Cheilostomatida</taxon>
        <taxon>Flustrina</taxon>
        <taxon>Buguloidea</taxon>
        <taxon>Bugulidae</taxon>
        <taxon>Bugula</taxon>
    </lineage>
</organism>
<dbReference type="Pfam" id="PF21358">
    <property type="entry name" value="Ezh2_MCSS"/>
    <property type="match status" value="1"/>
</dbReference>
<dbReference type="PROSITE" id="PS51633">
    <property type="entry name" value="CXC"/>
    <property type="match status" value="1"/>
</dbReference>
<dbReference type="GO" id="GO:0035098">
    <property type="term" value="C:ESC/E(Z) complex"/>
    <property type="evidence" value="ECO:0007669"/>
    <property type="project" value="TreeGrafter"/>
</dbReference>
<accession>A0A7J7KMP3</accession>
<dbReference type="InterPro" id="IPR048358">
    <property type="entry name" value="EZH1/2_MCSS"/>
</dbReference>
<dbReference type="OrthoDB" id="6141102at2759"/>
<dbReference type="InterPro" id="IPR001214">
    <property type="entry name" value="SET_dom"/>
</dbReference>
<dbReference type="InterPro" id="IPR033467">
    <property type="entry name" value="Tesmin/TSO1-like_CXC"/>
</dbReference>
<dbReference type="Pfam" id="PF18264">
    <property type="entry name" value="preSET_CXC"/>
    <property type="match status" value="1"/>
</dbReference>
<comment type="catalytic activity">
    <reaction evidence="7">
        <text>L-lysyl(27)-[histone H3] + 3 S-adenosyl-L-methionine = N(6),N(6),N(6)-trimethyl-L-lysyl(27)-[histone H3] + 3 S-adenosyl-L-homocysteine + 3 H(+)</text>
        <dbReference type="Rhea" id="RHEA:60292"/>
        <dbReference type="Rhea" id="RHEA-COMP:15535"/>
        <dbReference type="Rhea" id="RHEA-COMP:15548"/>
        <dbReference type="ChEBI" id="CHEBI:15378"/>
        <dbReference type="ChEBI" id="CHEBI:29969"/>
        <dbReference type="ChEBI" id="CHEBI:57856"/>
        <dbReference type="ChEBI" id="CHEBI:59789"/>
        <dbReference type="ChEBI" id="CHEBI:61961"/>
        <dbReference type="EC" id="2.1.1.356"/>
    </reaction>
</comment>
<dbReference type="PROSITE" id="PS50280">
    <property type="entry name" value="SET"/>
    <property type="match status" value="1"/>
</dbReference>
<evidence type="ECO:0000256" key="1">
    <source>
        <dbReference type="ARBA" id="ARBA00012186"/>
    </source>
</evidence>
<dbReference type="PANTHER" id="PTHR45747:SF4">
    <property type="entry name" value="HISTONE-LYSINE N-METHYLTRANSFERASE E(Z)"/>
    <property type="match status" value="1"/>
</dbReference>
<proteinExistence type="predicted"/>
<reference evidence="10" key="1">
    <citation type="submission" date="2020-06" db="EMBL/GenBank/DDBJ databases">
        <title>Draft genome of Bugula neritina, a colonial animal packing powerful symbionts and potential medicines.</title>
        <authorList>
            <person name="Rayko M."/>
        </authorList>
    </citation>
    <scope>NUCLEOTIDE SEQUENCE [LARGE SCALE GENOMIC DNA]</scope>
    <source>
        <strain evidence="10">Kwan_BN1</strain>
    </source>
</reference>
<evidence type="ECO:0000313" key="10">
    <source>
        <dbReference type="EMBL" id="KAF6039450.1"/>
    </source>
</evidence>
<keyword evidence="5" id="KW-0805">Transcription regulation</keyword>
<comment type="caution">
    <text evidence="10">The sequence shown here is derived from an EMBL/GenBank/DDBJ whole genome shotgun (WGS) entry which is preliminary data.</text>
</comment>
<dbReference type="SMART" id="SM01114">
    <property type="entry name" value="CXC"/>
    <property type="match status" value="1"/>
</dbReference>
<dbReference type="SMART" id="SM00317">
    <property type="entry name" value="SET"/>
    <property type="match status" value="1"/>
</dbReference>
<keyword evidence="4" id="KW-0949">S-adenosyl-L-methionine</keyword>
<dbReference type="Pfam" id="PF00856">
    <property type="entry name" value="SET"/>
    <property type="match status" value="1"/>
</dbReference>
<evidence type="ECO:0000256" key="7">
    <source>
        <dbReference type="ARBA" id="ARBA00048568"/>
    </source>
</evidence>
<name>A0A7J7KMP3_BUGNE</name>
<keyword evidence="6" id="KW-0804">Transcription</keyword>
<evidence type="ECO:0000256" key="2">
    <source>
        <dbReference type="ARBA" id="ARBA00022603"/>
    </source>
</evidence>
<dbReference type="FunFam" id="2.170.270.10:FF:000001">
    <property type="entry name" value="Putative histone-lysine N-methyltransferase EZH2"/>
    <property type="match status" value="1"/>
</dbReference>
<feature type="domain" description="CXC" evidence="9">
    <location>
        <begin position="427"/>
        <end position="531"/>
    </location>
</feature>
<dbReference type="AlphaFoldDB" id="A0A7J7KMP3"/>
<dbReference type="Gene3D" id="2.170.270.10">
    <property type="entry name" value="SET domain"/>
    <property type="match status" value="1"/>
</dbReference>
<dbReference type="Proteomes" id="UP000593567">
    <property type="component" value="Unassembled WGS sequence"/>
</dbReference>
<dbReference type="InterPro" id="IPR026489">
    <property type="entry name" value="CXC_dom"/>
</dbReference>
<keyword evidence="3" id="KW-0808">Transferase</keyword>
<keyword evidence="2" id="KW-0489">Methyltransferase</keyword>
<dbReference type="GO" id="GO:0003682">
    <property type="term" value="F:chromatin binding"/>
    <property type="evidence" value="ECO:0007669"/>
    <property type="project" value="TreeGrafter"/>
</dbReference>
<gene>
    <name evidence="10" type="ORF">EB796_002242</name>
</gene>
<dbReference type="GO" id="GO:0032259">
    <property type="term" value="P:methylation"/>
    <property type="evidence" value="ECO:0007669"/>
    <property type="project" value="UniProtKB-KW"/>
</dbReference>
<dbReference type="GO" id="GO:0031507">
    <property type="term" value="P:heterochromatin formation"/>
    <property type="evidence" value="ECO:0007669"/>
    <property type="project" value="TreeGrafter"/>
</dbReference>
<dbReference type="InterPro" id="IPR041355">
    <property type="entry name" value="Pre-SET_CXC"/>
</dbReference>
<evidence type="ECO:0000256" key="5">
    <source>
        <dbReference type="ARBA" id="ARBA00023015"/>
    </source>
</evidence>